<organism evidence="2 3">
    <name type="scientific">Hypholoma sublateritium (strain FD-334 SS-4)</name>
    <dbReference type="NCBI Taxonomy" id="945553"/>
    <lineage>
        <taxon>Eukaryota</taxon>
        <taxon>Fungi</taxon>
        <taxon>Dikarya</taxon>
        <taxon>Basidiomycota</taxon>
        <taxon>Agaricomycotina</taxon>
        <taxon>Agaricomycetes</taxon>
        <taxon>Agaricomycetidae</taxon>
        <taxon>Agaricales</taxon>
        <taxon>Agaricineae</taxon>
        <taxon>Strophariaceae</taxon>
        <taxon>Hypholoma</taxon>
    </lineage>
</organism>
<evidence type="ECO:0000313" key="3">
    <source>
        <dbReference type="Proteomes" id="UP000054270"/>
    </source>
</evidence>
<reference evidence="3" key="1">
    <citation type="submission" date="2014-04" db="EMBL/GenBank/DDBJ databases">
        <title>Evolutionary Origins and Diversification of the Mycorrhizal Mutualists.</title>
        <authorList>
            <consortium name="DOE Joint Genome Institute"/>
            <consortium name="Mycorrhizal Genomics Consortium"/>
            <person name="Kohler A."/>
            <person name="Kuo A."/>
            <person name="Nagy L.G."/>
            <person name="Floudas D."/>
            <person name="Copeland A."/>
            <person name="Barry K.W."/>
            <person name="Cichocki N."/>
            <person name="Veneault-Fourrey C."/>
            <person name="LaButti K."/>
            <person name="Lindquist E.A."/>
            <person name="Lipzen A."/>
            <person name="Lundell T."/>
            <person name="Morin E."/>
            <person name="Murat C."/>
            <person name="Riley R."/>
            <person name="Ohm R."/>
            <person name="Sun H."/>
            <person name="Tunlid A."/>
            <person name="Henrissat B."/>
            <person name="Grigoriev I.V."/>
            <person name="Hibbett D.S."/>
            <person name="Martin F."/>
        </authorList>
    </citation>
    <scope>NUCLEOTIDE SEQUENCE [LARGE SCALE GENOMIC DNA]</scope>
    <source>
        <strain evidence="3">FD-334 SS-4</strain>
    </source>
</reference>
<feature type="compositionally biased region" description="Basic and acidic residues" evidence="1">
    <location>
        <begin position="113"/>
        <end position="140"/>
    </location>
</feature>
<protein>
    <submittedName>
        <fullName evidence="2">Uncharacterized protein</fullName>
    </submittedName>
</protein>
<feature type="compositionally biased region" description="Polar residues" evidence="1">
    <location>
        <begin position="71"/>
        <end position="94"/>
    </location>
</feature>
<dbReference type="AlphaFoldDB" id="A0A0D2PTH1"/>
<dbReference type="Proteomes" id="UP000054270">
    <property type="component" value="Unassembled WGS sequence"/>
</dbReference>
<dbReference type="EMBL" id="KN817546">
    <property type="protein sequence ID" value="KJA22990.1"/>
    <property type="molecule type" value="Genomic_DNA"/>
</dbReference>
<evidence type="ECO:0000313" key="2">
    <source>
        <dbReference type="EMBL" id="KJA22990.1"/>
    </source>
</evidence>
<feature type="compositionally biased region" description="Polar residues" evidence="1">
    <location>
        <begin position="168"/>
        <end position="199"/>
    </location>
</feature>
<feature type="region of interest" description="Disordered" evidence="1">
    <location>
        <begin position="69"/>
        <end position="94"/>
    </location>
</feature>
<keyword evidence="3" id="KW-1185">Reference proteome</keyword>
<gene>
    <name evidence="2" type="ORF">HYPSUDRAFT_54629</name>
</gene>
<feature type="region of interest" description="Disordered" evidence="1">
    <location>
        <begin position="111"/>
        <end position="207"/>
    </location>
</feature>
<evidence type="ECO:0000256" key="1">
    <source>
        <dbReference type="SAM" id="MobiDB-lite"/>
    </source>
</evidence>
<accession>A0A0D2PTH1</accession>
<name>A0A0D2PTH1_HYPSF</name>
<sequence length="315" mass="35454">MPLNATSTPFRPDPYPRFNMSIPFLTSETRKAPIVLPLFSRLNSTPHDLERQAAFTPVIDRAWTSAEGGYESSSAVQPQATPSKVGSSRTQPALDSESFYLSRSVANLDDYDEQKHSEASTHSDSDAIRDQLYADRDEGSKRRRPISPSPPDERQKKSATALARRDYSSNSEQPSELESAHSQSAHSNESPLTGSNESAPTGRPYGPFFAHPRTSKIYMEGEFTWYRSEGNKPIDSPPALSHNDRENSFQEADVVVHEVSRGVVQVWCRANDSWMAIKPGYEREIYGKTYIFAFKKHSYKPCWLTPATLARRSWD</sequence>
<proteinExistence type="predicted"/>